<feature type="region of interest" description="Disordered" evidence="1">
    <location>
        <begin position="44"/>
        <end position="213"/>
    </location>
</feature>
<dbReference type="GeneTree" id="ENSGT00940000159729"/>
<feature type="compositionally biased region" description="Basic and acidic residues" evidence="1">
    <location>
        <begin position="135"/>
        <end position="160"/>
    </location>
</feature>
<dbReference type="AlphaFoldDB" id="A0A3B3RX11"/>
<dbReference type="InterPro" id="IPR053078">
    <property type="entry name" value="TTF1-like"/>
</dbReference>
<feature type="compositionally biased region" description="Polar residues" evidence="1">
    <location>
        <begin position="1"/>
        <end position="12"/>
    </location>
</feature>
<feature type="compositionally biased region" description="Basic residues" evidence="1">
    <location>
        <begin position="125"/>
        <end position="134"/>
    </location>
</feature>
<feature type="domain" description="Myb-like" evidence="2">
    <location>
        <begin position="428"/>
        <end position="501"/>
    </location>
</feature>
<evidence type="ECO:0000259" key="2">
    <source>
        <dbReference type="PROSITE" id="PS50090"/>
    </source>
</evidence>
<organism evidence="3 4">
    <name type="scientific">Paramormyrops kingsleyae</name>
    <dbReference type="NCBI Taxonomy" id="1676925"/>
    <lineage>
        <taxon>Eukaryota</taxon>
        <taxon>Metazoa</taxon>
        <taxon>Chordata</taxon>
        <taxon>Craniata</taxon>
        <taxon>Vertebrata</taxon>
        <taxon>Euteleostomi</taxon>
        <taxon>Actinopterygii</taxon>
        <taxon>Neopterygii</taxon>
        <taxon>Teleostei</taxon>
        <taxon>Osteoglossocephala</taxon>
        <taxon>Osteoglossomorpha</taxon>
        <taxon>Osteoglossiformes</taxon>
        <taxon>Mormyridae</taxon>
        <taxon>Paramormyrops</taxon>
    </lineage>
</organism>
<dbReference type="InterPro" id="IPR009057">
    <property type="entry name" value="Homeodomain-like_sf"/>
</dbReference>
<dbReference type="PROSITE" id="PS50090">
    <property type="entry name" value="MYB_LIKE"/>
    <property type="match status" value="1"/>
</dbReference>
<name>A0A3B3RX11_9TELE</name>
<reference evidence="3" key="1">
    <citation type="submission" date="2025-08" db="UniProtKB">
        <authorList>
            <consortium name="Ensembl"/>
        </authorList>
    </citation>
    <scope>IDENTIFICATION</scope>
</reference>
<dbReference type="Ensembl" id="ENSPKIT00000003660.1">
    <property type="protein sequence ID" value="ENSPKIP00000022987.1"/>
    <property type="gene ID" value="ENSPKIG00000006790.1"/>
</dbReference>
<dbReference type="OrthoDB" id="5812619at2759"/>
<dbReference type="PANTHER" id="PTHR46760">
    <property type="entry name" value="TRANSCRIPTION TERMINATION FACTOR 1"/>
    <property type="match status" value="1"/>
</dbReference>
<feature type="region of interest" description="Disordered" evidence="1">
    <location>
        <begin position="1"/>
        <end position="24"/>
    </location>
</feature>
<dbReference type="KEGG" id="pki:111842680"/>
<protein>
    <submittedName>
        <fullName evidence="3">Transcription termination factor 1, tandem duplicate 1</fullName>
    </submittedName>
</protein>
<dbReference type="Pfam" id="PF13921">
    <property type="entry name" value="Myb_DNA-bind_6"/>
    <property type="match status" value="1"/>
</dbReference>
<dbReference type="Proteomes" id="UP000261540">
    <property type="component" value="Unplaced"/>
</dbReference>
<dbReference type="GO" id="GO:0006363">
    <property type="term" value="P:termination of RNA polymerase I transcription"/>
    <property type="evidence" value="ECO:0007669"/>
    <property type="project" value="TreeGrafter"/>
</dbReference>
<feature type="compositionally biased region" description="Basic residues" evidence="1">
    <location>
        <begin position="60"/>
        <end position="69"/>
    </location>
</feature>
<reference evidence="3" key="2">
    <citation type="submission" date="2025-09" db="UniProtKB">
        <authorList>
            <consortium name="Ensembl"/>
        </authorList>
    </citation>
    <scope>IDENTIFICATION</scope>
</reference>
<dbReference type="GO" id="GO:0003682">
    <property type="term" value="F:chromatin binding"/>
    <property type="evidence" value="ECO:0007669"/>
    <property type="project" value="TreeGrafter"/>
</dbReference>
<proteinExistence type="predicted"/>
<dbReference type="InterPro" id="IPR001005">
    <property type="entry name" value="SANT/Myb"/>
</dbReference>
<evidence type="ECO:0000313" key="4">
    <source>
        <dbReference type="Proteomes" id="UP000261540"/>
    </source>
</evidence>
<dbReference type="SUPFAM" id="SSF46689">
    <property type="entry name" value="Homeodomain-like"/>
    <property type="match status" value="2"/>
</dbReference>
<evidence type="ECO:0000313" key="3">
    <source>
        <dbReference type="Ensembl" id="ENSPKIP00000022987.1"/>
    </source>
</evidence>
<feature type="compositionally biased region" description="Low complexity" evidence="1">
    <location>
        <begin position="75"/>
        <end position="86"/>
    </location>
</feature>
<dbReference type="CDD" id="cd00167">
    <property type="entry name" value="SANT"/>
    <property type="match status" value="1"/>
</dbReference>
<dbReference type="PANTHER" id="PTHR46760:SF1">
    <property type="entry name" value="TRANSCRIPTION TERMINATION FACTOR 1"/>
    <property type="match status" value="1"/>
</dbReference>
<sequence length="618" mass="71331">MLENEANLQEYQNGRKKKKKMMVSESDGCLMEISSTSTVSLEQLNEGLAASSETQAGKEKHGKKKHKKKMEGDIAEVSAEVSVSESITVGQEEGRKRKRRRKQQGKEEEDGAPVVSETEGALVKERKKKKKKKRSEMSDTAEHASEVPDRETVVAEEKVREKKKKRRKDSEMEQDNNTMGAEEMVKKNNNNKKKHFEREENGAGESSSMIPSDDLKEQGTQYKLNSKTQKLTTAYAVEMDLEGEEENISVSAQNFMDASMRKCIEELKKFIPNVETKSPSVISHLVKYDLSRFKILSQEGESFKSGRFSAEENEKLFRNIKDFLALTGISSAAKLFFTNRYPEEAAQIRNMKKLHKFHSQIAVGIFRSWHEIYSRGRKVFDEFNYKGRYTEDELKKLNKLQNLYGNNWMKISELTGRSNISLEKRFSQIAHKKGEWTVSEQKKLMRIIKEYMVTQVEPKDGPSGLTIRKEKLYSNVPWKSVSEGMETRSWVQCRVKWMAILKQKMTCGADVYKGRKSLQAKIRLIRALYEMDVEDSSDVKWEDLTFTIGDVPPAYIQAKFYKLKVTQVPLWQSKSFSDIIDFLYNKVLPKLEKDLKNCEEESVLPKDIFRLSQIFDAD</sequence>
<accession>A0A3B3RX11</accession>
<dbReference type="STRING" id="1676925.ENSPKIP00000022987"/>
<keyword evidence="4" id="KW-1185">Reference proteome</keyword>
<dbReference type="SMART" id="SM00717">
    <property type="entry name" value="SANT"/>
    <property type="match status" value="3"/>
</dbReference>
<evidence type="ECO:0000256" key="1">
    <source>
        <dbReference type="SAM" id="MobiDB-lite"/>
    </source>
</evidence>
<dbReference type="GO" id="GO:0005730">
    <property type="term" value="C:nucleolus"/>
    <property type="evidence" value="ECO:0007669"/>
    <property type="project" value="TreeGrafter"/>
</dbReference>
<dbReference type="Gene3D" id="1.10.10.60">
    <property type="entry name" value="Homeodomain-like"/>
    <property type="match status" value="2"/>
</dbReference>